<dbReference type="Proteomes" id="UP000887574">
    <property type="component" value="Unplaced"/>
</dbReference>
<evidence type="ECO:0000256" key="11">
    <source>
        <dbReference type="ARBA" id="ARBA00023033"/>
    </source>
</evidence>
<dbReference type="PANTHER" id="PTHR24284:SF1">
    <property type="entry name" value="CYTOCHROME P450 FAMILY"/>
    <property type="match status" value="1"/>
</dbReference>
<dbReference type="PRINTS" id="PR00463">
    <property type="entry name" value="EP450I"/>
</dbReference>
<keyword evidence="10 13" id="KW-0408">Iron</keyword>
<dbReference type="WBParaSite" id="jg13879">
    <property type="protein sequence ID" value="jg13879"/>
    <property type="gene ID" value="jg13879"/>
</dbReference>
<dbReference type="GO" id="GO:0004497">
    <property type="term" value="F:monooxygenase activity"/>
    <property type="evidence" value="ECO:0007669"/>
    <property type="project" value="UniProtKB-KW"/>
</dbReference>
<keyword evidence="11 13" id="KW-0503">Monooxygenase</keyword>
<keyword evidence="12" id="KW-0472">Membrane</keyword>
<dbReference type="GO" id="GO:0005506">
    <property type="term" value="F:iron ion binding"/>
    <property type="evidence" value="ECO:0007669"/>
    <property type="project" value="InterPro"/>
</dbReference>
<evidence type="ECO:0000256" key="13">
    <source>
        <dbReference type="RuleBase" id="RU000461"/>
    </source>
</evidence>
<comment type="similarity">
    <text evidence="4 13">Belongs to the cytochrome P450 family.</text>
</comment>
<dbReference type="InterPro" id="IPR036396">
    <property type="entry name" value="Cyt_P450_sf"/>
</dbReference>
<accession>A0A915CY12</accession>
<dbReference type="AlphaFoldDB" id="A0A915CY12"/>
<dbReference type="PANTHER" id="PTHR24284">
    <property type="entry name" value="CYTOCHROME P450 FAMILY"/>
    <property type="match status" value="1"/>
</dbReference>
<evidence type="ECO:0000256" key="12">
    <source>
        <dbReference type="ARBA" id="ARBA00023136"/>
    </source>
</evidence>
<evidence type="ECO:0000256" key="6">
    <source>
        <dbReference type="ARBA" id="ARBA00022723"/>
    </source>
</evidence>
<evidence type="ECO:0000256" key="2">
    <source>
        <dbReference type="ARBA" id="ARBA00004174"/>
    </source>
</evidence>
<reference evidence="15" key="1">
    <citation type="submission" date="2022-11" db="UniProtKB">
        <authorList>
            <consortium name="WormBaseParasite"/>
        </authorList>
    </citation>
    <scope>IDENTIFICATION</scope>
</reference>
<dbReference type="PRINTS" id="PR00385">
    <property type="entry name" value="P450"/>
</dbReference>
<dbReference type="SUPFAM" id="SSF48264">
    <property type="entry name" value="Cytochrome P450"/>
    <property type="match status" value="1"/>
</dbReference>
<comment type="subcellular location">
    <subcellularLocation>
        <location evidence="3">Endoplasmic reticulum membrane</location>
        <topology evidence="3">Peripheral membrane protein</topology>
    </subcellularLocation>
    <subcellularLocation>
        <location evidence="2">Microsome membrane</location>
        <topology evidence="2">Peripheral membrane protein</topology>
    </subcellularLocation>
</comment>
<keyword evidence="7" id="KW-0256">Endoplasmic reticulum</keyword>
<evidence type="ECO:0000313" key="15">
    <source>
        <dbReference type="WBParaSite" id="jg13879"/>
    </source>
</evidence>
<evidence type="ECO:0000256" key="10">
    <source>
        <dbReference type="ARBA" id="ARBA00023004"/>
    </source>
</evidence>
<dbReference type="Gene3D" id="1.10.630.10">
    <property type="entry name" value="Cytochrome P450"/>
    <property type="match status" value="2"/>
</dbReference>
<evidence type="ECO:0000256" key="4">
    <source>
        <dbReference type="ARBA" id="ARBA00010617"/>
    </source>
</evidence>
<protein>
    <submittedName>
        <fullName evidence="15">Cytochrome P450</fullName>
    </submittedName>
</protein>
<keyword evidence="9 13" id="KW-0560">Oxidoreductase</keyword>
<name>A0A915CY12_9BILA</name>
<dbReference type="FunFam" id="1.10.630.10:FF:000238">
    <property type="entry name" value="Cytochrome P450 2A6"/>
    <property type="match status" value="1"/>
</dbReference>
<keyword evidence="14" id="KW-1185">Reference proteome</keyword>
<evidence type="ECO:0000256" key="1">
    <source>
        <dbReference type="ARBA" id="ARBA00001971"/>
    </source>
</evidence>
<evidence type="ECO:0000256" key="5">
    <source>
        <dbReference type="ARBA" id="ARBA00022617"/>
    </source>
</evidence>
<keyword evidence="5 13" id="KW-0349">Heme</keyword>
<dbReference type="InterPro" id="IPR002401">
    <property type="entry name" value="Cyt_P450_E_grp-I"/>
</dbReference>
<evidence type="ECO:0000256" key="7">
    <source>
        <dbReference type="ARBA" id="ARBA00022824"/>
    </source>
</evidence>
<evidence type="ECO:0000256" key="3">
    <source>
        <dbReference type="ARBA" id="ARBA00004406"/>
    </source>
</evidence>
<dbReference type="Pfam" id="PF00067">
    <property type="entry name" value="p450"/>
    <property type="match status" value="2"/>
</dbReference>
<evidence type="ECO:0000313" key="14">
    <source>
        <dbReference type="Proteomes" id="UP000887574"/>
    </source>
</evidence>
<sequence>MEFYHSLSLKYGPVYTLFLPCPTVVIADYESIKECLVTKGEHFIGKKEKPPFILLTNNTNGGIFASNGPNWYEQRKVSISILRNFGMGKSLMEQQVMRSIHNLVGHLESLEDKDAVMWFKPLQLTVGNVINETLFGFINHYNKCDKFFDFVETITLLFANFTSLMMNFYGTWPILTKVPLINAQYSQLSKRMAKYYEFVIAQVDVIRRDFIPNSDVSTFVQAYLQEMESSPNNSYLNMTQLYCLASDFWIAGMETTSTTLRWAMLYLVKYPEVQKKAHEEIDRVVGRDRYPTMADKAMMPYVSALILEIQRYANVPQVNKLLAFGMGKRQCAAEGLAKMELFLILTTVLQKYNLYATSNDVDIRPNFSLVVKPTDHPTRIVARS</sequence>
<dbReference type="InterPro" id="IPR001128">
    <property type="entry name" value="Cyt_P450"/>
</dbReference>
<evidence type="ECO:0000256" key="8">
    <source>
        <dbReference type="ARBA" id="ARBA00022848"/>
    </source>
</evidence>
<keyword evidence="6 13" id="KW-0479">Metal-binding</keyword>
<evidence type="ECO:0000256" key="9">
    <source>
        <dbReference type="ARBA" id="ARBA00023002"/>
    </source>
</evidence>
<dbReference type="GO" id="GO:0005789">
    <property type="term" value="C:endoplasmic reticulum membrane"/>
    <property type="evidence" value="ECO:0007669"/>
    <property type="project" value="UniProtKB-SubCell"/>
</dbReference>
<organism evidence="14 15">
    <name type="scientific">Ditylenchus dipsaci</name>
    <dbReference type="NCBI Taxonomy" id="166011"/>
    <lineage>
        <taxon>Eukaryota</taxon>
        <taxon>Metazoa</taxon>
        <taxon>Ecdysozoa</taxon>
        <taxon>Nematoda</taxon>
        <taxon>Chromadorea</taxon>
        <taxon>Rhabditida</taxon>
        <taxon>Tylenchina</taxon>
        <taxon>Tylenchomorpha</taxon>
        <taxon>Sphaerularioidea</taxon>
        <taxon>Anguinidae</taxon>
        <taxon>Anguininae</taxon>
        <taxon>Ditylenchus</taxon>
    </lineage>
</organism>
<dbReference type="GO" id="GO:0020037">
    <property type="term" value="F:heme binding"/>
    <property type="evidence" value="ECO:0007669"/>
    <property type="project" value="InterPro"/>
</dbReference>
<dbReference type="PROSITE" id="PS00086">
    <property type="entry name" value="CYTOCHROME_P450"/>
    <property type="match status" value="1"/>
</dbReference>
<comment type="cofactor">
    <cofactor evidence="1">
        <name>heme</name>
        <dbReference type="ChEBI" id="CHEBI:30413"/>
    </cofactor>
</comment>
<proteinExistence type="inferred from homology"/>
<dbReference type="InterPro" id="IPR017972">
    <property type="entry name" value="Cyt_P450_CS"/>
</dbReference>
<dbReference type="GO" id="GO:0016705">
    <property type="term" value="F:oxidoreductase activity, acting on paired donors, with incorporation or reduction of molecular oxygen"/>
    <property type="evidence" value="ECO:0007669"/>
    <property type="project" value="InterPro"/>
</dbReference>
<keyword evidence="8" id="KW-0492">Microsome</keyword>